<evidence type="ECO:0000313" key="4">
    <source>
        <dbReference type="Proteomes" id="UP000226031"/>
    </source>
</evidence>
<name>A0A2B7ZI35_9EURO</name>
<dbReference type="PANTHER" id="PTHR38248:SF2">
    <property type="entry name" value="FUNK1 11"/>
    <property type="match status" value="1"/>
</dbReference>
<organism evidence="3 4">
    <name type="scientific">[Emmonsia] crescens</name>
    <dbReference type="NCBI Taxonomy" id="73230"/>
    <lineage>
        <taxon>Eukaryota</taxon>
        <taxon>Fungi</taxon>
        <taxon>Dikarya</taxon>
        <taxon>Ascomycota</taxon>
        <taxon>Pezizomycotina</taxon>
        <taxon>Eurotiomycetes</taxon>
        <taxon>Eurotiomycetidae</taxon>
        <taxon>Onygenales</taxon>
        <taxon>Ajellomycetaceae</taxon>
        <taxon>Emergomyces</taxon>
    </lineage>
</organism>
<evidence type="ECO:0000256" key="1">
    <source>
        <dbReference type="SAM" id="MobiDB-lite"/>
    </source>
</evidence>
<evidence type="ECO:0000313" key="3">
    <source>
        <dbReference type="EMBL" id="PGH36144.1"/>
    </source>
</evidence>
<feature type="region of interest" description="Disordered" evidence="1">
    <location>
        <begin position="93"/>
        <end position="144"/>
    </location>
</feature>
<dbReference type="Pfam" id="PF17667">
    <property type="entry name" value="Pkinase_fungal"/>
    <property type="match status" value="1"/>
</dbReference>
<feature type="compositionally biased region" description="Polar residues" evidence="1">
    <location>
        <begin position="104"/>
        <end position="116"/>
    </location>
</feature>
<dbReference type="InterPro" id="IPR040976">
    <property type="entry name" value="Pkinase_fungal"/>
</dbReference>
<dbReference type="Proteomes" id="UP000226031">
    <property type="component" value="Unassembled WGS sequence"/>
</dbReference>
<keyword evidence="4" id="KW-1185">Reference proteome</keyword>
<accession>A0A2B7ZI35</accession>
<comment type="caution">
    <text evidence="3">The sequence shown here is derived from an EMBL/GenBank/DDBJ whole genome shotgun (WGS) entry which is preliminary data.</text>
</comment>
<feature type="domain" description="Fungal-type protein kinase" evidence="2">
    <location>
        <begin position="2"/>
        <end position="196"/>
    </location>
</feature>
<evidence type="ECO:0000259" key="2">
    <source>
        <dbReference type="Pfam" id="PF17667"/>
    </source>
</evidence>
<dbReference type="PANTHER" id="PTHR38248">
    <property type="entry name" value="FUNK1 6"/>
    <property type="match status" value="1"/>
</dbReference>
<reference evidence="3 4" key="1">
    <citation type="submission" date="2017-10" db="EMBL/GenBank/DDBJ databases">
        <title>Comparative genomics in systemic dimorphic fungi from Ajellomycetaceae.</title>
        <authorList>
            <person name="Munoz J.F."/>
            <person name="Mcewen J.G."/>
            <person name="Clay O.K."/>
            <person name="Cuomo C.A."/>
        </authorList>
    </citation>
    <scope>NUCLEOTIDE SEQUENCE [LARGE SCALE GENOMIC DNA]</scope>
    <source>
        <strain evidence="3 4">UAMH4076</strain>
    </source>
</reference>
<gene>
    <name evidence="3" type="ORF">GX50_00999</name>
</gene>
<feature type="compositionally biased region" description="Polar residues" evidence="1">
    <location>
        <begin position="129"/>
        <end position="144"/>
    </location>
</feature>
<dbReference type="VEuPathDB" id="FungiDB:EMCG_04441"/>
<proteinExistence type="predicted"/>
<protein>
    <recommendedName>
        <fullName evidence="2">Fungal-type protein kinase domain-containing protein</fullName>
    </recommendedName>
</protein>
<dbReference type="EMBL" id="PDND01000011">
    <property type="protein sequence ID" value="PGH36144.1"/>
    <property type="molecule type" value="Genomic_DNA"/>
</dbReference>
<sequence>MKLLSYQRVIVCHETTCFLINVNDKVQGVAKFSWTSDKRASEKDLLKLAHETGVKGVAEIIAFHDVTDIATLRDGLTFKKRHIFKSTSAKSFFHPSHSNDPRSRSCTQLHPSTSDKQASRKRRSPDKGMQTSKRSRSNSQLSGIDQQENELTFEVQPANKPSLFDKDGRGLYDNRILRCLVISPAGRPIYEYHSPTDSQVWVPFTRWLLRQNLAKYVFPNILGHTV</sequence>
<dbReference type="STRING" id="73230.A0A2B7ZI35"/>
<dbReference type="AlphaFoldDB" id="A0A2B7ZI35"/>